<reference evidence="2" key="1">
    <citation type="journal article" date="2020" name="Stud. Mycol.">
        <title>101 Dothideomycetes genomes: a test case for predicting lifestyles and emergence of pathogens.</title>
        <authorList>
            <person name="Haridas S."/>
            <person name="Albert R."/>
            <person name="Binder M."/>
            <person name="Bloem J."/>
            <person name="Labutti K."/>
            <person name="Salamov A."/>
            <person name="Andreopoulos B."/>
            <person name="Baker S."/>
            <person name="Barry K."/>
            <person name="Bills G."/>
            <person name="Bluhm B."/>
            <person name="Cannon C."/>
            <person name="Castanera R."/>
            <person name="Culley D."/>
            <person name="Daum C."/>
            <person name="Ezra D."/>
            <person name="Gonzalez J."/>
            <person name="Henrissat B."/>
            <person name="Kuo A."/>
            <person name="Liang C."/>
            <person name="Lipzen A."/>
            <person name="Lutzoni F."/>
            <person name="Magnuson J."/>
            <person name="Mondo S."/>
            <person name="Nolan M."/>
            <person name="Ohm R."/>
            <person name="Pangilinan J."/>
            <person name="Park H.-J."/>
            <person name="Ramirez L."/>
            <person name="Alfaro M."/>
            <person name="Sun H."/>
            <person name="Tritt A."/>
            <person name="Yoshinaga Y."/>
            <person name="Zwiers L.-H."/>
            <person name="Turgeon B."/>
            <person name="Goodwin S."/>
            <person name="Spatafora J."/>
            <person name="Crous P."/>
            <person name="Grigoriev I."/>
        </authorList>
    </citation>
    <scope>NUCLEOTIDE SEQUENCE</scope>
    <source>
        <strain evidence="2">CBS 260.36</strain>
    </source>
</reference>
<dbReference type="PANTHER" id="PTHR40635">
    <property type="match status" value="1"/>
</dbReference>
<accession>A0A9P4IYG8</accession>
<dbReference type="OrthoDB" id="5374757at2759"/>
<keyword evidence="3" id="KW-1185">Reference proteome</keyword>
<dbReference type="PANTHER" id="PTHR40635:SF1">
    <property type="match status" value="1"/>
</dbReference>
<sequence>MAPIRRYLRITRYSVLEVRIYLEKPSIADSWLLSSRSPALPRVIDAVRPLVLPKLREENENAKKKGGKKKKATKDTVTKDDFEVSIFLTETSTSHALMTKSKTFAEKPRLKGGNKMGIQRYMGGGGGEDEPVDVDSVVLREEDEDEVNLMDIPAAPAEGTTGEVIDVSSGEEQAGPVWKGKKRKRGGAEVEVDADEDKKKKLGLRTGYEGFSIYGRILCLIVKRKGVKARGDRIAGGSEMLENWVSTQVDKEGVGIDDE</sequence>
<organism evidence="2 3">
    <name type="scientific">Myriangium duriaei CBS 260.36</name>
    <dbReference type="NCBI Taxonomy" id="1168546"/>
    <lineage>
        <taxon>Eukaryota</taxon>
        <taxon>Fungi</taxon>
        <taxon>Dikarya</taxon>
        <taxon>Ascomycota</taxon>
        <taxon>Pezizomycotina</taxon>
        <taxon>Dothideomycetes</taxon>
        <taxon>Dothideomycetidae</taxon>
        <taxon>Myriangiales</taxon>
        <taxon>Myriangiaceae</taxon>
        <taxon>Myriangium</taxon>
    </lineage>
</organism>
<name>A0A9P4IYG8_9PEZI</name>
<feature type="region of interest" description="Disordered" evidence="1">
    <location>
        <begin position="169"/>
        <end position="196"/>
    </location>
</feature>
<protein>
    <submittedName>
        <fullName evidence="2">Uncharacterized protein</fullName>
    </submittedName>
</protein>
<proteinExistence type="predicted"/>
<comment type="caution">
    <text evidence="2">The sequence shown here is derived from an EMBL/GenBank/DDBJ whole genome shotgun (WGS) entry which is preliminary data.</text>
</comment>
<evidence type="ECO:0000313" key="3">
    <source>
        <dbReference type="Proteomes" id="UP000799439"/>
    </source>
</evidence>
<dbReference type="EMBL" id="ML996087">
    <property type="protein sequence ID" value="KAF2151921.1"/>
    <property type="molecule type" value="Genomic_DNA"/>
</dbReference>
<evidence type="ECO:0000313" key="2">
    <source>
        <dbReference type="EMBL" id="KAF2151921.1"/>
    </source>
</evidence>
<dbReference type="Proteomes" id="UP000799439">
    <property type="component" value="Unassembled WGS sequence"/>
</dbReference>
<gene>
    <name evidence="2" type="ORF">K461DRAFT_294787</name>
</gene>
<dbReference type="AlphaFoldDB" id="A0A9P4IYG8"/>
<evidence type="ECO:0000256" key="1">
    <source>
        <dbReference type="SAM" id="MobiDB-lite"/>
    </source>
</evidence>